<dbReference type="InterPro" id="IPR025668">
    <property type="entry name" value="Tnp_DDE_dom"/>
</dbReference>
<organism evidence="3 4">
    <name type="scientific">Phocaeicola vulgatus</name>
    <name type="common">Bacteroides vulgatus</name>
    <dbReference type="NCBI Taxonomy" id="821"/>
    <lineage>
        <taxon>Bacteria</taxon>
        <taxon>Pseudomonadati</taxon>
        <taxon>Bacteroidota</taxon>
        <taxon>Bacteroidia</taxon>
        <taxon>Bacteroidales</taxon>
        <taxon>Bacteroidaceae</taxon>
        <taxon>Phocaeicola</taxon>
    </lineage>
</organism>
<keyword evidence="1" id="KW-0472">Membrane</keyword>
<feature type="domain" description="Transposase DDE" evidence="2">
    <location>
        <begin position="113"/>
        <end position="267"/>
    </location>
</feature>
<protein>
    <submittedName>
        <fullName evidence="3">IS982 family transposase</fullName>
    </submittedName>
</protein>
<evidence type="ECO:0000259" key="2">
    <source>
        <dbReference type="Pfam" id="PF13612"/>
    </source>
</evidence>
<accession>A0A848QZU9</accession>
<evidence type="ECO:0000256" key="1">
    <source>
        <dbReference type="SAM" id="Phobius"/>
    </source>
</evidence>
<proteinExistence type="predicted"/>
<name>A0A848QZU9_PHOVU</name>
<dbReference type="EMBL" id="JABDSI010000131">
    <property type="protein sequence ID" value="NMW41644.1"/>
    <property type="molecule type" value="Genomic_DNA"/>
</dbReference>
<dbReference type="NCBIfam" id="NF033520">
    <property type="entry name" value="transpos_IS982"/>
    <property type="match status" value="1"/>
</dbReference>
<feature type="transmembrane region" description="Helical" evidence="1">
    <location>
        <begin position="99"/>
        <end position="121"/>
    </location>
</feature>
<gene>
    <name evidence="3" type="ORF">HKQ55_16300</name>
</gene>
<reference evidence="3 4" key="1">
    <citation type="submission" date="2020-04" db="EMBL/GenBank/DDBJ databases">
        <title>A novel gut-associated lysogenic phage, Bacteroides phage BV01, alters the host transcriptome and bile acid metabolism in Bacteroides vulgatus.</title>
        <authorList>
            <person name="Campbell D.E."/>
            <person name="Ly L."/>
            <person name="Ridlon J.M."/>
            <person name="Hsiao A."/>
            <person name="Degnan P.H."/>
        </authorList>
    </citation>
    <scope>NUCLEOTIDE SEQUENCE [LARGE SCALE GENOMIC DNA]</scope>
    <source>
        <strain evidence="3 4">VPI-BV8526</strain>
    </source>
</reference>
<keyword evidence="1" id="KW-0812">Transmembrane</keyword>
<keyword evidence="1" id="KW-1133">Transmembrane helix</keyword>
<comment type="caution">
    <text evidence="3">The sequence shown here is derived from an EMBL/GenBank/DDBJ whole genome shotgun (WGS) entry which is preliminary data.</text>
</comment>
<dbReference type="RefSeq" id="WP_172770261.1">
    <property type="nucleotide sequence ID" value="NZ_JABDSI010000131.1"/>
</dbReference>
<dbReference type="Proteomes" id="UP000583639">
    <property type="component" value="Unassembled WGS sequence"/>
</dbReference>
<sequence>MSILTRSKVTEIFCIADDFYKELEKNAVDFRLSSDSSRPKRNRKCTMSESEIITILICFHMGQFRNFKHYYLSYVSTSLASDFSDLLSYNRFIQIEHRVVIPLLMFIRLIGFGSCTGISFVDSTKIAVCHNKRISTNRVFRGMAEIGKSTMGWFYGFKLHLVCNDRGELLNFCLTKGNVDDRNPEVFNTLSRKLFGDLFADKGYISKKLFDVLWNDGIHLVTGIKSNMKNQLMGMREKILLRKRSVIETINDELKNICQIEHSRHRGKANFLMNLISGIAAYCLFDKKPSIKYEIEDTYGQLTLFG</sequence>
<evidence type="ECO:0000313" key="3">
    <source>
        <dbReference type="EMBL" id="NMW41644.1"/>
    </source>
</evidence>
<dbReference type="Pfam" id="PF13612">
    <property type="entry name" value="DDE_Tnp_1_3"/>
    <property type="match status" value="1"/>
</dbReference>
<dbReference type="AlphaFoldDB" id="A0A848QZU9"/>
<evidence type="ECO:0000313" key="4">
    <source>
        <dbReference type="Proteomes" id="UP000583639"/>
    </source>
</evidence>